<evidence type="ECO:0000313" key="7">
    <source>
        <dbReference type="Proteomes" id="UP000320011"/>
    </source>
</evidence>
<reference evidence="6 7" key="2">
    <citation type="submission" date="2019-08" db="EMBL/GenBank/DDBJ databases">
        <title>Amycolatopsis acidicola sp. nov., isolated from peat swamp forest soil.</title>
        <authorList>
            <person name="Srisuk N."/>
        </authorList>
    </citation>
    <scope>NUCLEOTIDE SEQUENCE [LARGE SCALE GENOMIC DNA]</scope>
    <source>
        <strain evidence="6 7">TBRC 6029</strain>
    </source>
</reference>
<evidence type="ECO:0000256" key="3">
    <source>
        <dbReference type="PROSITE-ProRule" id="PRU10007"/>
    </source>
</evidence>
<dbReference type="InterPro" id="IPR016162">
    <property type="entry name" value="Ald_DH_N"/>
</dbReference>
<dbReference type="Gene3D" id="3.40.605.10">
    <property type="entry name" value="Aldehyde Dehydrogenase, Chain A, domain 1"/>
    <property type="match status" value="1"/>
</dbReference>
<name>A0A558CRS3_9PSEU</name>
<evidence type="ECO:0000313" key="6">
    <source>
        <dbReference type="EMBL" id="TVT51461.1"/>
    </source>
</evidence>
<keyword evidence="2 4" id="KW-0560">Oxidoreductase</keyword>
<dbReference type="PANTHER" id="PTHR11699">
    <property type="entry name" value="ALDEHYDE DEHYDROGENASE-RELATED"/>
    <property type="match status" value="1"/>
</dbReference>
<dbReference type="InterPro" id="IPR015590">
    <property type="entry name" value="Aldehyde_DH_dom"/>
</dbReference>
<evidence type="ECO:0000256" key="2">
    <source>
        <dbReference type="ARBA" id="ARBA00023002"/>
    </source>
</evidence>
<comment type="caution">
    <text evidence="6">The sequence shown here is derived from an EMBL/GenBank/DDBJ whole genome shotgun (WGS) entry which is preliminary data.</text>
</comment>
<dbReference type="InterPro" id="IPR016161">
    <property type="entry name" value="Ald_DH/histidinol_DH"/>
</dbReference>
<feature type="active site" evidence="3">
    <location>
        <position position="248"/>
    </location>
</feature>
<proteinExistence type="inferred from homology"/>
<dbReference type="AlphaFoldDB" id="A0A558CRS3"/>
<dbReference type="PROSITE" id="PS00687">
    <property type="entry name" value="ALDEHYDE_DEHYDR_GLU"/>
    <property type="match status" value="1"/>
</dbReference>
<dbReference type="RefSeq" id="WP_144588516.1">
    <property type="nucleotide sequence ID" value="NZ_VJWX01000125.1"/>
</dbReference>
<dbReference type="Proteomes" id="UP000320011">
    <property type="component" value="Unassembled WGS sequence"/>
</dbReference>
<dbReference type="InterPro" id="IPR016163">
    <property type="entry name" value="Ald_DH_C"/>
</dbReference>
<protein>
    <submittedName>
        <fullName evidence="6">Aldehyde dehydrogenase</fullName>
    </submittedName>
</protein>
<reference evidence="6 7" key="1">
    <citation type="submission" date="2019-07" db="EMBL/GenBank/DDBJ databases">
        <authorList>
            <person name="Duangmal K."/>
            <person name="Teo W.F.A."/>
        </authorList>
    </citation>
    <scope>NUCLEOTIDE SEQUENCE [LARGE SCALE GENOMIC DNA]</scope>
    <source>
        <strain evidence="6 7">TBRC 6029</strain>
    </source>
</reference>
<dbReference type="InterPro" id="IPR029510">
    <property type="entry name" value="Ald_DH_CS_GLU"/>
</dbReference>
<evidence type="ECO:0000256" key="1">
    <source>
        <dbReference type="ARBA" id="ARBA00009986"/>
    </source>
</evidence>
<gene>
    <name evidence="6" type="ORF">FNH05_14790</name>
</gene>
<dbReference type="GO" id="GO:0016620">
    <property type="term" value="F:oxidoreductase activity, acting on the aldehyde or oxo group of donors, NAD or NADP as acceptor"/>
    <property type="evidence" value="ECO:0007669"/>
    <property type="project" value="InterPro"/>
</dbReference>
<organism evidence="6 7">
    <name type="scientific">Amycolatopsis rhizosphaerae</name>
    <dbReference type="NCBI Taxonomy" id="2053003"/>
    <lineage>
        <taxon>Bacteria</taxon>
        <taxon>Bacillati</taxon>
        <taxon>Actinomycetota</taxon>
        <taxon>Actinomycetes</taxon>
        <taxon>Pseudonocardiales</taxon>
        <taxon>Pseudonocardiaceae</taxon>
        <taxon>Amycolatopsis</taxon>
    </lineage>
</organism>
<dbReference type="OrthoDB" id="6882680at2"/>
<dbReference type="Gene3D" id="3.40.309.10">
    <property type="entry name" value="Aldehyde Dehydrogenase, Chain A, domain 2"/>
    <property type="match status" value="1"/>
</dbReference>
<feature type="domain" description="Aldehyde dehydrogenase" evidence="5">
    <location>
        <begin position="11"/>
        <end position="474"/>
    </location>
</feature>
<comment type="similarity">
    <text evidence="1 4">Belongs to the aldehyde dehydrogenase family.</text>
</comment>
<evidence type="ECO:0000256" key="4">
    <source>
        <dbReference type="RuleBase" id="RU003345"/>
    </source>
</evidence>
<dbReference type="InterPro" id="IPR016160">
    <property type="entry name" value="Ald_DH_CS_CYS"/>
</dbReference>
<sequence length="479" mass="50651">MRTEMYINGKWTGGSGTTFPTHNPATGAVIAELPEATPSDVDNAVAAAGEAFSAPEWAGLLPAQRARLLFKAADLLEQRADEFARLETTDQGQPLAISAGFSVPNAVEHFRYYAGWVTKITGVTAPLSVPGVDYRTRREPLGVCALITPWNFPLMILVWKLAPALATGNTVVVKPAEQTPLTTLLLAEVLEEAGIPAGVVNVVTGGPEVGKTLVRHPKVAKISFTGSTAVGREIAAEAGRALKKVSLELGGKAPSIIAADADLDAVVEGNLMSGLLNSGQVCAAATRFYVDRTRADEFAEKLAGAAGSMKLGPGLDETTQLGPVVSLDQLEQVDRYVRIGESEGAHLLTGGSRADGELAGGYFYRPTVFAGVGQDMRIAREEIFGPVLSVLPYDDPEELAPRANDTEYGLAAYIWARDIGTANRLAHQVKAGTVWINMPPLLDAGAAWGGMKASGLGREMGWEAIEAFTEVKSIWTSLV</sequence>
<evidence type="ECO:0000259" key="5">
    <source>
        <dbReference type="Pfam" id="PF00171"/>
    </source>
</evidence>
<keyword evidence="7" id="KW-1185">Reference proteome</keyword>
<accession>A0A558CRS3</accession>
<dbReference type="EMBL" id="VJWX01000125">
    <property type="protein sequence ID" value="TVT51461.1"/>
    <property type="molecule type" value="Genomic_DNA"/>
</dbReference>
<dbReference type="FunFam" id="3.40.309.10:FF:000012">
    <property type="entry name" value="Betaine aldehyde dehydrogenase"/>
    <property type="match status" value="1"/>
</dbReference>
<dbReference type="PROSITE" id="PS00070">
    <property type="entry name" value="ALDEHYDE_DEHYDR_CYS"/>
    <property type="match status" value="1"/>
</dbReference>
<dbReference type="FunFam" id="3.40.605.10:FF:000007">
    <property type="entry name" value="NAD/NADP-dependent betaine aldehyde dehydrogenase"/>
    <property type="match status" value="1"/>
</dbReference>
<dbReference type="Pfam" id="PF00171">
    <property type="entry name" value="Aldedh"/>
    <property type="match status" value="1"/>
</dbReference>
<dbReference type="SUPFAM" id="SSF53720">
    <property type="entry name" value="ALDH-like"/>
    <property type="match status" value="1"/>
</dbReference>